<evidence type="ECO:0000256" key="2">
    <source>
        <dbReference type="ARBA" id="ARBA00022723"/>
    </source>
</evidence>
<organism evidence="7">
    <name type="scientific">marine metagenome</name>
    <dbReference type="NCBI Taxonomy" id="408172"/>
    <lineage>
        <taxon>unclassified sequences</taxon>
        <taxon>metagenomes</taxon>
        <taxon>ecological metagenomes</taxon>
    </lineage>
</organism>
<dbReference type="Pfam" id="PF14464">
    <property type="entry name" value="Prok-JAB"/>
    <property type="match status" value="1"/>
</dbReference>
<evidence type="ECO:0000256" key="5">
    <source>
        <dbReference type="ARBA" id="ARBA00023049"/>
    </source>
</evidence>
<dbReference type="SUPFAM" id="SSF102712">
    <property type="entry name" value="JAB1/MPN domain"/>
    <property type="match status" value="1"/>
</dbReference>
<dbReference type="PANTHER" id="PTHR34858">
    <property type="entry name" value="CYSO-CYSTEINE PEPTIDASE"/>
    <property type="match status" value="1"/>
</dbReference>
<keyword evidence="1" id="KW-0645">Protease</keyword>
<evidence type="ECO:0000256" key="1">
    <source>
        <dbReference type="ARBA" id="ARBA00022670"/>
    </source>
</evidence>
<reference evidence="7" key="1">
    <citation type="submission" date="2018-05" db="EMBL/GenBank/DDBJ databases">
        <authorList>
            <person name="Lanie J.A."/>
            <person name="Ng W.-L."/>
            <person name="Kazmierczak K.M."/>
            <person name="Andrzejewski T.M."/>
            <person name="Davidsen T.M."/>
            <person name="Wayne K.J."/>
            <person name="Tettelin H."/>
            <person name="Glass J.I."/>
            <person name="Rusch D."/>
            <person name="Podicherti R."/>
            <person name="Tsui H.-C.T."/>
            <person name="Winkler M.E."/>
        </authorList>
    </citation>
    <scope>NUCLEOTIDE SEQUENCE</scope>
</reference>
<dbReference type="PANTHER" id="PTHR34858:SF1">
    <property type="entry name" value="CYSO-CYSTEINE PEPTIDASE"/>
    <property type="match status" value="1"/>
</dbReference>
<keyword evidence="2" id="KW-0479">Metal-binding</keyword>
<keyword evidence="4" id="KW-0862">Zinc</keyword>
<protein>
    <recommendedName>
        <fullName evidence="6">MPN domain-containing protein</fullName>
    </recommendedName>
</protein>
<dbReference type="GO" id="GO:0006508">
    <property type="term" value="P:proteolysis"/>
    <property type="evidence" value="ECO:0007669"/>
    <property type="project" value="UniProtKB-KW"/>
</dbReference>
<name>A0A381S130_9ZZZZ</name>
<feature type="domain" description="MPN" evidence="6">
    <location>
        <begin position="6"/>
        <end position="136"/>
    </location>
</feature>
<proteinExistence type="predicted"/>
<sequence>MSGERLRISGDVHAAMVAHALAGVPYEACGLFAGSVDDQAEGPSVDRFFPMRNAAESRTLYLLDGQEHLDVEKTVDEAGAVLVGVMHSHTHTQAYPSPTDVADAARSDPFGTWVFVIVSLEHPDPELRAFRILDGAITEVPVDEVPG</sequence>
<evidence type="ECO:0000259" key="6">
    <source>
        <dbReference type="PROSITE" id="PS50249"/>
    </source>
</evidence>
<evidence type="ECO:0000256" key="3">
    <source>
        <dbReference type="ARBA" id="ARBA00022801"/>
    </source>
</evidence>
<dbReference type="GO" id="GO:0008270">
    <property type="term" value="F:zinc ion binding"/>
    <property type="evidence" value="ECO:0007669"/>
    <property type="project" value="TreeGrafter"/>
</dbReference>
<dbReference type="InterPro" id="IPR051929">
    <property type="entry name" value="VirAsm_ModProt"/>
</dbReference>
<dbReference type="PROSITE" id="PS50249">
    <property type="entry name" value="MPN"/>
    <property type="match status" value="1"/>
</dbReference>
<evidence type="ECO:0000313" key="7">
    <source>
        <dbReference type="EMBL" id="SUZ97782.1"/>
    </source>
</evidence>
<dbReference type="SMART" id="SM00232">
    <property type="entry name" value="JAB_MPN"/>
    <property type="match status" value="1"/>
</dbReference>
<evidence type="ECO:0000256" key="4">
    <source>
        <dbReference type="ARBA" id="ARBA00022833"/>
    </source>
</evidence>
<dbReference type="CDD" id="cd08070">
    <property type="entry name" value="MPN_like"/>
    <property type="match status" value="1"/>
</dbReference>
<dbReference type="InterPro" id="IPR037518">
    <property type="entry name" value="MPN"/>
</dbReference>
<gene>
    <name evidence="7" type="ORF">METZ01_LOCUS50636</name>
</gene>
<dbReference type="AlphaFoldDB" id="A0A381S130"/>
<dbReference type="EMBL" id="UINC01002541">
    <property type="protein sequence ID" value="SUZ97782.1"/>
    <property type="molecule type" value="Genomic_DNA"/>
</dbReference>
<dbReference type="Gene3D" id="3.40.140.10">
    <property type="entry name" value="Cytidine Deaminase, domain 2"/>
    <property type="match status" value="1"/>
</dbReference>
<dbReference type="InterPro" id="IPR028090">
    <property type="entry name" value="JAB_dom_prok"/>
</dbReference>
<keyword evidence="3" id="KW-0378">Hydrolase</keyword>
<keyword evidence="5" id="KW-0482">Metalloprotease</keyword>
<dbReference type="InterPro" id="IPR000555">
    <property type="entry name" value="JAMM/MPN+_dom"/>
</dbReference>
<accession>A0A381S130</accession>
<dbReference type="GO" id="GO:0008235">
    <property type="term" value="F:metalloexopeptidase activity"/>
    <property type="evidence" value="ECO:0007669"/>
    <property type="project" value="TreeGrafter"/>
</dbReference>